<organism evidence="7 8">
    <name type="scientific">Acinetobacter nectaris CIP 110549</name>
    <dbReference type="NCBI Taxonomy" id="1392540"/>
    <lineage>
        <taxon>Bacteria</taxon>
        <taxon>Pseudomonadati</taxon>
        <taxon>Pseudomonadota</taxon>
        <taxon>Gammaproteobacteria</taxon>
        <taxon>Moraxellales</taxon>
        <taxon>Moraxellaceae</taxon>
        <taxon>Acinetobacter</taxon>
    </lineage>
</organism>
<dbReference type="InterPro" id="IPR001123">
    <property type="entry name" value="LeuE-type"/>
</dbReference>
<feature type="transmembrane region" description="Helical" evidence="6">
    <location>
        <begin position="141"/>
        <end position="164"/>
    </location>
</feature>
<evidence type="ECO:0000256" key="4">
    <source>
        <dbReference type="ARBA" id="ARBA00022989"/>
    </source>
</evidence>
<feature type="transmembrane region" description="Helical" evidence="6">
    <location>
        <begin position="6"/>
        <end position="28"/>
    </location>
</feature>
<keyword evidence="5 6" id="KW-0472">Membrane</keyword>
<dbReference type="Proteomes" id="UP000023785">
    <property type="component" value="Unassembled WGS sequence"/>
</dbReference>
<protein>
    <recommendedName>
        <fullName evidence="9">Cysteine/O-acetylserine efflux protein</fullName>
    </recommendedName>
</protein>
<dbReference type="OrthoDB" id="9812084at2"/>
<evidence type="ECO:0000256" key="2">
    <source>
        <dbReference type="ARBA" id="ARBA00022475"/>
    </source>
</evidence>
<dbReference type="GO" id="GO:0005886">
    <property type="term" value="C:plasma membrane"/>
    <property type="evidence" value="ECO:0007669"/>
    <property type="project" value="UniProtKB-SubCell"/>
</dbReference>
<keyword evidence="8" id="KW-1185">Reference proteome</keyword>
<dbReference type="STRING" id="1392540.P256_02293"/>
<evidence type="ECO:0008006" key="9">
    <source>
        <dbReference type="Google" id="ProtNLM"/>
    </source>
</evidence>
<feature type="transmembrane region" description="Helical" evidence="6">
    <location>
        <begin position="70"/>
        <end position="88"/>
    </location>
</feature>
<feature type="transmembrane region" description="Helical" evidence="6">
    <location>
        <begin position="40"/>
        <end position="64"/>
    </location>
</feature>
<dbReference type="GO" id="GO:0033228">
    <property type="term" value="P:cysteine export across plasma membrane"/>
    <property type="evidence" value="ECO:0007669"/>
    <property type="project" value="TreeGrafter"/>
</dbReference>
<dbReference type="Pfam" id="PF01810">
    <property type="entry name" value="LysE"/>
    <property type="match status" value="1"/>
</dbReference>
<comment type="subcellular location">
    <subcellularLocation>
        <location evidence="1">Cell membrane</location>
        <topology evidence="1">Multi-pass membrane protein</topology>
    </subcellularLocation>
</comment>
<evidence type="ECO:0000256" key="5">
    <source>
        <dbReference type="ARBA" id="ARBA00023136"/>
    </source>
</evidence>
<keyword evidence="2" id="KW-1003">Cell membrane</keyword>
<accession>V2T464</accession>
<evidence type="ECO:0000256" key="1">
    <source>
        <dbReference type="ARBA" id="ARBA00004651"/>
    </source>
</evidence>
<dbReference type="PANTHER" id="PTHR30086">
    <property type="entry name" value="ARGININE EXPORTER PROTEIN ARGO"/>
    <property type="match status" value="1"/>
</dbReference>
<keyword evidence="4 6" id="KW-1133">Transmembrane helix</keyword>
<dbReference type="PANTHER" id="PTHR30086:SF20">
    <property type="entry name" value="ARGININE EXPORTER PROTEIN ARGO-RELATED"/>
    <property type="match status" value="1"/>
</dbReference>
<dbReference type="eggNOG" id="COG1280">
    <property type="taxonomic scope" value="Bacteria"/>
</dbReference>
<name>V2T464_9GAMM</name>
<comment type="caution">
    <text evidence="7">The sequence shown here is derived from an EMBL/GenBank/DDBJ whole genome shotgun (WGS) entry which is preliminary data.</text>
</comment>
<dbReference type="EMBL" id="AYER01000010">
    <property type="protein sequence ID" value="ESK37238.1"/>
    <property type="molecule type" value="Genomic_DNA"/>
</dbReference>
<dbReference type="GO" id="GO:0015171">
    <property type="term" value="F:amino acid transmembrane transporter activity"/>
    <property type="evidence" value="ECO:0007669"/>
    <property type="project" value="TreeGrafter"/>
</dbReference>
<keyword evidence="3 6" id="KW-0812">Transmembrane</keyword>
<evidence type="ECO:0000313" key="8">
    <source>
        <dbReference type="Proteomes" id="UP000023785"/>
    </source>
</evidence>
<sequence>MTIYAFFSFILYCFVTSITPGPNNIMLLSSGLNFGFKSTIPHILGVGIGFSIMVILVGLGIGNLLTSSQIIYESIKAVGIVYLIYLAYQLLKSDIIDEKEIKQTKQPITFLQAALFQWVNPKAWVMVIGAVTTYISHSSSLNSFIFLGLVYGLVNIPSIGLWAYVGNKLKKFIKNKQKIQIFNIVMASMLLLSICYPMYEVVIFFLG</sequence>
<evidence type="ECO:0000256" key="3">
    <source>
        <dbReference type="ARBA" id="ARBA00022692"/>
    </source>
</evidence>
<dbReference type="RefSeq" id="WP_023273903.1">
    <property type="nucleotide sequence ID" value="NZ_KI530736.1"/>
</dbReference>
<feature type="transmembrane region" description="Helical" evidence="6">
    <location>
        <begin position="184"/>
        <end position="206"/>
    </location>
</feature>
<reference evidence="7 8" key="1">
    <citation type="submission" date="2013-10" db="EMBL/GenBank/DDBJ databases">
        <title>The Genome Sequence of Acinetobacter nectaris CIP 110549.</title>
        <authorList>
            <consortium name="The Broad Institute Genomics Platform"/>
            <consortium name="The Broad Institute Genome Sequencing Center for Infectious Disease"/>
            <person name="Cerqueira G."/>
            <person name="Feldgarden M."/>
            <person name="Courvalin P."/>
            <person name="Grillot-Courvalin C."/>
            <person name="Clermont D."/>
            <person name="Rocha E."/>
            <person name="Yoon E.-J."/>
            <person name="Nemec A."/>
            <person name="Young S.K."/>
            <person name="Zeng Q."/>
            <person name="Gargeya S."/>
            <person name="Fitzgerald M."/>
            <person name="Abouelleil A."/>
            <person name="Alvarado L."/>
            <person name="Berlin A.M."/>
            <person name="Chapman S.B."/>
            <person name="Gainer-Dewar J."/>
            <person name="Goldberg J."/>
            <person name="Gnerre S."/>
            <person name="Griggs A."/>
            <person name="Gujja S."/>
            <person name="Hansen M."/>
            <person name="Howarth C."/>
            <person name="Imamovic A."/>
            <person name="Ireland A."/>
            <person name="Larimer J."/>
            <person name="McCowan C."/>
            <person name="Murphy C."/>
            <person name="Pearson M."/>
            <person name="Poon T.W."/>
            <person name="Priest M."/>
            <person name="Roberts A."/>
            <person name="Saif S."/>
            <person name="Shea T."/>
            <person name="Sykes S."/>
            <person name="Wortman J."/>
            <person name="Nusbaum C."/>
            <person name="Birren B."/>
        </authorList>
    </citation>
    <scope>NUCLEOTIDE SEQUENCE [LARGE SCALE GENOMIC DNA]</scope>
    <source>
        <strain evidence="7 8">CIP 110549</strain>
    </source>
</reference>
<gene>
    <name evidence="7" type="ORF">P256_02293</name>
</gene>
<dbReference type="HOGENOM" id="CLU_079569_1_0_6"/>
<dbReference type="PATRIC" id="fig|1392540.3.peg.2214"/>
<evidence type="ECO:0000256" key="6">
    <source>
        <dbReference type="SAM" id="Phobius"/>
    </source>
</evidence>
<proteinExistence type="predicted"/>
<evidence type="ECO:0000313" key="7">
    <source>
        <dbReference type="EMBL" id="ESK37238.1"/>
    </source>
</evidence>
<dbReference type="AlphaFoldDB" id="V2T464"/>